<evidence type="ECO:0000313" key="2">
    <source>
        <dbReference type="EMBL" id="MFC7441107.1"/>
    </source>
</evidence>
<evidence type="ECO:0000256" key="1">
    <source>
        <dbReference type="SAM" id="Phobius"/>
    </source>
</evidence>
<proteinExistence type="predicted"/>
<feature type="transmembrane region" description="Helical" evidence="1">
    <location>
        <begin position="49"/>
        <end position="66"/>
    </location>
</feature>
<organism evidence="2 3">
    <name type="scientific">Laceyella putida</name>
    <dbReference type="NCBI Taxonomy" id="110101"/>
    <lineage>
        <taxon>Bacteria</taxon>
        <taxon>Bacillati</taxon>
        <taxon>Bacillota</taxon>
        <taxon>Bacilli</taxon>
        <taxon>Bacillales</taxon>
        <taxon>Thermoactinomycetaceae</taxon>
        <taxon>Laceyella</taxon>
    </lineage>
</organism>
<dbReference type="Proteomes" id="UP001596500">
    <property type="component" value="Unassembled WGS sequence"/>
</dbReference>
<accession>A0ABW2RJI6</accession>
<keyword evidence="1" id="KW-1133">Transmembrane helix</keyword>
<protein>
    <submittedName>
        <fullName evidence="2">Uncharacterized protein</fullName>
    </submittedName>
</protein>
<reference evidence="3" key="1">
    <citation type="journal article" date="2019" name="Int. J. Syst. Evol. Microbiol.">
        <title>The Global Catalogue of Microorganisms (GCM) 10K type strain sequencing project: providing services to taxonomists for standard genome sequencing and annotation.</title>
        <authorList>
            <consortium name="The Broad Institute Genomics Platform"/>
            <consortium name="The Broad Institute Genome Sequencing Center for Infectious Disease"/>
            <person name="Wu L."/>
            <person name="Ma J."/>
        </authorList>
    </citation>
    <scope>NUCLEOTIDE SEQUENCE [LARGE SCALE GENOMIC DNA]</scope>
    <source>
        <strain evidence="3">CGMCC 1.12942</strain>
    </source>
</reference>
<keyword evidence="3" id="KW-1185">Reference proteome</keyword>
<dbReference type="RefSeq" id="WP_379864399.1">
    <property type="nucleotide sequence ID" value="NZ_JBHTBW010000020.1"/>
</dbReference>
<keyword evidence="1" id="KW-0472">Membrane</keyword>
<gene>
    <name evidence="2" type="ORF">ACFQNG_08055</name>
</gene>
<keyword evidence="1" id="KW-0812">Transmembrane</keyword>
<sequence length="76" mass="8431">MFRILTGSIFCLISSILFTTRYIAAAILNAKFEVGSNFPYFLGLLGSELPIASFITLLIGVVYIIWGEVEVRKGVR</sequence>
<dbReference type="EMBL" id="JBHTBW010000020">
    <property type="protein sequence ID" value="MFC7441107.1"/>
    <property type="molecule type" value="Genomic_DNA"/>
</dbReference>
<name>A0ABW2RJI6_9BACL</name>
<evidence type="ECO:0000313" key="3">
    <source>
        <dbReference type="Proteomes" id="UP001596500"/>
    </source>
</evidence>
<comment type="caution">
    <text evidence="2">The sequence shown here is derived from an EMBL/GenBank/DDBJ whole genome shotgun (WGS) entry which is preliminary data.</text>
</comment>